<sequence length="428" mass="49050">MKNLLSLTFRYYAALAALLWLLSVPVSYFIIQRLVIQDVDDALLARKTEIGLLLTNDHHQLLEYLPRADPDVQLKLITRQPGFKQPISDRLYDTTYYLPLLDEWEPHRELKTGLSVNGQLYQLRLRQSLVEREDFIVTITGLQTGVFLLLLLGLGLINRQMTRRLWQPFTDVLGIIRRFRLEKDPLPDWPATQVLEFNELQGDLTTLIRRNQVVYASQKQFTENASHELQTPLAVISAELEVLFQSEGLPDEELAHVQRATEAVQRLAQLNKALTLLTQIENRQFIEDKSVHIGQLIDRLLKTNAEFIRHKQLRLTYTQSADPAVLMNPQLAEVLLGNLVRNAIRHTPTGGDITIHLLAHQLRVSNSGESLPFPEEAIFERFVKNPALPEATGLGLAIAHQIADRYGLSLTYTYESDQHHFIVSWRIN</sequence>
<keyword evidence="4" id="KW-0808">Transferase</keyword>
<evidence type="ECO:0000256" key="8">
    <source>
        <dbReference type="SAM" id="Phobius"/>
    </source>
</evidence>
<comment type="caution">
    <text evidence="10">The sequence shown here is derived from an EMBL/GenBank/DDBJ whole genome shotgun (WGS) entry which is preliminary data.</text>
</comment>
<keyword evidence="8" id="KW-0472">Membrane</keyword>
<evidence type="ECO:0000313" key="10">
    <source>
        <dbReference type="EMBL" id="MVM33691.1"/>
    </source>
</evidence>
<evidence type="ECO:0000313" key="11">
    <source>
        <dbReference type="Proteomes" id="UP000436006"/>
    </source>
</evidence>
<keyword evidence="11" id="KW-1185">Reference proteome</keyword>
<dbReference type="SUPFAM" id="SSF55874">
    <property type="entry name" value="ATPase domain of HSP90 chaperone/DNA topoisomerase II/histidine kinase"/>
    <property type="match status" value="1"/>
</dbReference>
<evidence type="ECO:0000256" key="4">
    <source>
        <dbReference type="ARBA" id="ARBA00022679"/>
    </source>
</evidence>
<dbReference type="Pfam" id="PF00512">
    <property type="entry name" value="HisKA"/>
    <property type="match status" value="1"/>
</dbReference>
<feature type="transmembrane region" description="Helical" evidence="8">
    <location>
        <begin position="135"/>
        <end position="157"/>
    </location>
</feature>
<reference evidence="10 11" key="1">
    <citation type="submission" date="2019-12" db="EMBL/GenBank/DDBJ databases">
        <title>Spirosoma sp. HMF4905 genome sequencing and assembly.</title>
        <authorList>
            <person name="Kang H."/>
            <person name="Cha I."/>
            <person name="Kim H."/>
            <person name="Joh K."/>
        </authorList>
    </citation>
    <scope>NUCLEOTIDE SEQUENCE [LARGE SCALE GENOMIC DNA]</scope>
    <source>
        <strain evidence="10 11">HMF4905</strain>
    </source>
</reference>
<keyword evidence="7 8" id="KW-1133">Transmembrane helix</keyword>
<dbReference type="InterPro" id="IPR036097">
    <property type="entry name" value="HisK_dim/P_sf"/>
</dbReference>
<keyword evidence="5 8" id="KW-0812">Transmembrane</keyword>
<dbReference type="GO" id="GO:0000155">
    <property type="term" value="F:phosphorelay sensor kinase activity"/>
    <property type="evidence" value="ECO:0007669"/>
    <property type="project" value="InterPro"/>
</dbReference>
<keyword evidence="3" id="KW-0597">Phosphoprotein</keyword>
<dbReference type="InterPro" id="IPR005467">
    <property type="entry name" value="His_kinase_dom"/>
</dbReference>
<evidence type="ECO:0000256" key="3">
    <source>
        <dbReference type="ARBA" id="ARBA00022553"/>
    </source>
</evidence>
<dbReference type="EC" id="2.7.13.3" evidence="2"/>
<protein>
    <recommendedName>
        <fullName evidence="2">histidine kinase</fullName>
        <ecNumber evidence="2">2.7.13.3</ecNumber>
    </recommendedName>
</protein>
<dbReference type="CDD" id="cd00082">
    <property type="entry name" value="HisKA"/>
    <property type="match status" value="1"/>
</dbReference>
<evidence type="ECO:0000259" key="9">
    <source>
        <dbReference type="PROSITE" id="PS50109"/>
    </source>
</evidence>
<evidence type="ECO:0000256" key="1">
    <source>
        <dbReference type="ARBA" id="ARBA00000085"/>
    </source>
</evidence>
<evidence type="ECO:0000256" key="6">
    <source>
        <dbReference type="ARBA" id="ARBA00022777"/>
    </source>
</evidence>
<dbReference type="Pfam" id="PF02518">
    <property type="entry name" value="HATPase_c"/>
    <property type="match status" value="1"/>
</dbReference>
<dbReference type="SMART" id="SM00387">
    <property type="entry name" value="HATPase_c"/>
    <property type="match status" value="1"/>
</dbReference>
<feature type="transmembrane region" description="Helical" evidence="8">
    <location>
        <begin position="12"/>
        <end position="31"/>
    </location>
</feature>
<dbReference type="Gene3D" id="3.30.565.10">
    <property type="entry name" value="Histidine kinase-like ATPase, C-terminal domain"/>
    <property type="match status" value="1"/>
</dbReference>
<dbReference type="PANTHER" id="PTHR45436:SF5">
    <property type="entry name" value="SENSOR HISTIDINE KINASE TRCS"/>
    <property type="match status" value="1"/>
</dbReference>
<feature type="domain" description="Histidine kinase" evidence="9">
    <location>
        <begin position="224"/>
        <end position="428"/>
    </location>
</feature>
<dbReference type="RefSeq" id="WP_157588406.1">
    <property type="nucleotide sequence ID" value="NZ_WPIN01000012.1"/>
</dbReference>
<dbReference type="InterPro" id="IPR036890">
    <property type="entry name" value="HATPase_C_sf"/>
</dbReference>
<accession>A0A7K1SIP2</accession>
<evidence type="ECO:0000256" key="5">
    <source>
        <dbReference type="ARBA" id="ARBA00022692"/>
    </source>
</evidence>
<name>A0A7K1SIP2_9BACT</name>
<dbReference type="SUPFAM" id="SSF47384">
    <property type="entry name" value="Homodimeric domain of signal transducing histidine kinase"/>
    <property type="match status" value="1"/>
</dbReference>
<comment type="catalytic activity">
    <reaction evidence="1">
        <text>ATP + protein L-histidine = ADP + protein N-phospho-L-histidine.</text>
        <dbReference type="EC" id="2.7.13.3"/>
    </reaction>
</comment>
<dbReference type="PROSITE" id="PS50109">
    <property type="entry name" value="HIS_KIN"/>
    <property type="match status" value="1"/>
</dbReference>
<dbReference type="Proteomes" id="UP000436006">
    <property type="component" value="Unassembled WGS sequence"/>
</dbReference>
<gene>
    <name evidence="10" type="ORF">GO755_26870</name>
</gene>
<evidence type="ECO:0000256" key="2">
    <source>
        <dbReference type="ARBA" id="ARBA00012438"/>
    </source>
</evidence>
<organism evidence="10 11">
    <name type="scientific">Spirosoma arboris</name>
    <dbReference type="NCBI Taxonomy" id="2682092"/>
    <lineage>
        <taxon>Bacteria</taxon>
        <taxon>Pseudomonadati</taxon>
        <taxon>Bacteroidota</taxon>
        <taxon>Cytophagia</taxon>
        <taxon>Cytophagales</taxon>
        <taxon>Cytophagaceae</taxon>
        <taxon>Spirosoma</taxon>
    </lineage>
</organism>
<dbReference type="GO" id="GO:0005886">
    <property type="term" value="C:plasma membrane"/>
    <property type="evidence" value="ECO:0007669"/>
    <property type="project" value="TreeGrafter"/>
</dbReference>
<dbReference type="Gene3D" id="1.10.287.130">
    <property type="match status" value="1"/>
</dbReference>
<dbReference type="InterPro" id="IPR050428">
    <property type="entry name" value="TCS_sensor_his_kinase"/>
</dbReference>
<dbReference type="EMBL" id="WPIN01000012">
    <property type="protein sequence ID" value="MVM33691.1"/>
    <property type="molecule type" value="Genomic_DNA"/>
</dbReference>
<dbReference type="InterPro" id="IPR003594">
    <property type="entry name" value="HATPase_dom"/>
</dbReference>
<dbReference type="AlphaFoldDB" id="A0A7K1SIP2"/>
<evidence type="ECO:0000256" key="7">
    <source>
        <dbReference type="ARBA" id="ARBA00022989"/>
    </source>
</evidence>
<dbReference type="SMART" id="SM00388">
    <property type="entry name" value="HisKA"/>
    <property type="match status" value="1"/>
</dbReference>
<proteinExistence type="predicted"/>
<dbReference type="InterPro" id="IPR003661">
    <property type="entry name" value="HisK_dim/P_dom"/>
</dbReference>
<dbReference type="PANTHER" id="PTHR45436">
    <property type="entry name" value="SENSOR HISTIDINE KINASE YKOH"/>
    <property type="match status" value="1"/>
</dbReference>
<keyword evidence="6 10" id="KW-0418">Kinase</keyword>